<gene>
    <name evidence="3" type="ORF">P8192_11525</name>
</gene>
<dbReference type="Proteomes" id="UP001219037">
    <property type="component" value="Chromosome"/>
</dbReference>
<keyword evidence="2" id="KW-0812">Transmembrane</keyword>
<feature type="region of interest" description="Disordered" evidence="1">
    <location>
        <begin position="1"/>
        <end position="24"/>
    </location>
</feature>
<organism evidence="3 4">
    <name type="scientific">Citricoccus muralis</name>
    <dbReference type="NCBI Taxonomy" id="169134"/>
    <lineage>
        <taxon>Bacteria</taxon>
        <taxon>Bacillati</taxon>
        <taxon>Actinomycetota</taxon>
        <taxon>Actinomycetes</taxon>
        <taxon>Micrococcales</taxon>
        <taxon>Micrococcaceae</taxon>
        <taxon>Citricoccus</taxon>
    </lineage>
</organism>
<keyword evidence="4" id="KW-1185">Reference proteome</keyword>
<protein>
    <submittedName>
        <fullName evidence="3">Uncharacterized protein</fullName>
    </submittedName>
</protein>
<keyword evidence="2" id="KW-1133">Transmembrane helix</keyword>
<reference evidence="3 4" key="1">
    <citation type="submission" date="2023-04" db="EMBL/GenBank/DDBJ databases">
        <title>Funneling lignin-derived compounds into biodiesel using alkali-halophilic Citricoccus sp. P2.</title>
        <authorList>
            <person name="Luo C.-B."/>
        </authorList>
    </citation>
    <scope>NUCLEOTIDE SEQUENCE [LARGE SCALE GENOMIC DNA]</scope>
    <source>
        <strain evidence="3 4">P2</strain>
    </source>
</reference>
<proteinExistence type="predicted"/>
<feature type="transmembrane region" description="Helical" evidence="2">
    <location>
        <begin position="29"/>
        <end position="52"/>
    </location>
</feature>
<evidence type="ECO:0000313" key="3">
    <source>
        <dbReference type="EMBL" id="WFP16015.1"/>
    </source>
</evidence>
<dbReference type="EMBL" id="CP121252">
    <property type="protein sequence ID" value="WFP16015.1"/>
    <property type="molecule type" value="Genomic_DNA"/>
</dbReference>
<accession>A0ABY8H5L9</accession>
<dbReference type="RefSeq" id="WP_270107329.1">
    <property type="nucleotide sequence ID" value="NZ_CP121252.1"/>
</dbReference>
<evidence type="ECO:0000313" key="4">
    <source>
        <dbReference type="Proteomes" id="UP001219037"/>
    </source>
</evidence>
<evidence type="ECO:0000256" key="1">
    <source>
        <dbReference type="SAM" id="MobiDB-lite"/>
    </source>
</evidence>
<feature type="compositionally biased region" description="Basic and acidic residues" evidence="1">
    <location>
        <begin position="1"/>
        <end position="13"/>
    </location>
</feature>
<feature type="transmembrane region" description="Helical" evidence="2">
    <location>
        <begin position="64"/>
        <end position="83"/>
    </location>
</feature>
<evidence type="ECO:0000256" key="2">
    <source>
        <dbReference type="SAM" id="Phobius"/>
    </source>
</evidence>
<keyword evidence="2" id="KW-0472">Membrane</keyword>
<sequence length="94" mass="10536">MHESDRSRDDHPFGHQYGRSPSSSPLIPGWLQVTYMWVIVSFTCTLIVWYGFRMAGFGRGDIPQATISLTVGVIAGSIVTVLLRRRRSGRGGRR</sequence>
<name>A0ABY8H5L9_9MICC</name>